<feature type="transmembrane region" description="Helical" evidence="1">
    <location>
        <begin position="124"/>
        <end position="142"/>
    </location>
</feature>
<gene>
    <name evidence="2" type="ORF">H5975_07990</name>
</gene>
<feature type="transmembrane region" description="Helical" evidence="1">
    <location>
        <begin position="225"/>
        <end position="247"/>
    </location>
</feature>
<comment type="caution">
    <text evidence="2">The sequence shown here is derived from an EMBL/GenBank/DDBJ whole genome shotgun (WGS) entry which is preliminary data.</text>
</comment>
<evidence type="ECO:0000256" key="1">
    <source>
        <dbReference type="SAM" id="Phobius"/>
    </source>
</evidence>
<feature type="transmembrane region" description="Helical" evidence="1">
    <location>
        <begin position="184"/>
        <end position="205"/>
    </location>
</feature>
<feature type="transmembrane region" description="Helical" evidence="1">
    <location>
        <begin position="79"/>
        <end position="104"/>
    </location>
</feature>
<feature type="transmembrane region" description="Helical" evidence="1">
    <location>
        <begin position="317"/>
        <end position="335"/>
    </location>
</feature>
<proteinExistence type="predicted"/>
<dbReference type="EMBL" id="JACJKU010000136">
    <property type="protein sequence ID" value="MBM6941384.1"/>
    <property type="molecule type" value="Genomic_DNA"/>
</dbReference>
<dbReference type="RefSeq" id="WP_204785598.1">
    <property type="nucleotide sequence ID" value="NZ_JACJKU010000136.1"/>
</dbReference>
<organism evidence="2 3">
    <name type="scientific">Limosilactobacillus coleohominis</name>
    <dbReference type="NCBI Taxonomy" id="181675"/>
    <lineage>
        <taxon>Bacteria</taxon>
        <taxon>Bacillati</taxon>
        <taxon>Bacillota</taxon>
        <taxon>Bacilli</taxon>
        <taxon>Lactobacillales</taxon>
        <taxon>Lactobacillaceae</taxon>
        <taxon>Limosilactobacillus</taxon>
    </lineage>
</organism>
<keyword evidence="1" id="KW-1133">Transmembrane helix</keyword>
<feature type="transmembrane region" description="Helical" evidence="1">
    <location>
        <begin position="48"/>
        <end position="67"/>
    </location>
</feature>
<sequence>MKKYQIEIPESAKEILDLENMDYSMQLEHNSILVRPSNVIDLIPQIHFWWYGALALISACAFLIYALTNHLHLVPLSGYNSIAAASIILSALCGTFLFAVTFIVQKIKEKGPAKAFTWRSLPPLIVACAMIIVFIMLALYWLFGELFKGLQLDIYTSTVLVFIAVAMVDYLMINLAMTISPGIITNLMTIMIVGGVGFSMLTNSTKDWWKYNFSFLGTAKNSTHLSFNITLVFSGLLLMILVDYLFVNLNRKYKGWKINILRGLLSALGVCMACIGLFPNNPQFHILHDRISMWLVYLLLILIITVRWLLPEVTKEFLKVSYIIGAVMSIDYIVFKAFTYLSLTAFELIAFILAFGWVLLVLQYIENLVKNNVRIFPVTIKVMPEDSAQRTKTI</sequence>
<reference evidence="2 3" key="1">
    <citation type="journal article" date="2021" name="Sci. Rep.">
        <title>The distribution of antibiotic resistance genes in chicken gut microbiota commensals.</title>
        <authorList>
            <person name="Juricova H."/>
            <person name="Matiasovicova J."/>
            <person name="Kubasova T."/>
            <person name="Cejkova D."/>
            <person name="Rychlik I."/>
        </authorList>
    </citation>
    <scope>NUCLEOTIDE SEQUENCE [LARGE SCALE GENOMIC DNA]</scope>
    <source>
        <strain evidence="2 3">An574</strain>
    </source>
</reference>
<accession>A0ABS2H2D8</accession>
<dbReference type="Proteomes" id="UP000785625">
    <property type="component" value="Unassembled WGS sequence"/>
</dbReference>
<keyword evidence="1" id="KW-0472">Membrane</keyword>
<feature type="transmembrane region" description="Helical" evidence="1">
    <location>
        <begin position="341"/>
        <end position="365"/>
    </location>
</feature>
<keyword evidence="1" id="KW-0812">Transmembrane</keyword>
<protein>
    <submittedName>
        <fullName evidence="2">ABC transporter permease</fullName>
    </submittedName>
</protein>
<feature type="transmembrane region" description="Helical" evidence="1">
    <location>
        <begin position="154"/>
        <end position="172"/>
    </location>
</feature>
<keyword evidence="3" id="KW-1185">Reference proteome</keyword>
<evidence type="ECO:0000313" key="3">
    <source>
        <dbReference type="Proteomes" id="UP000785625"/>
    </source>
</evidence>
<name>A0ABS2H2D8_9LACO</name>
<feature type="transmembrane region" description="Helical" evidence="1">
    <location>
        <begin position="259"/>
        <end position="279"/>
    </location>
</feature>
<feature type="transmembrane region" description="Helical" evidence="1">
    <location>
        <begin position="291"/>
        <end position="310"/>
    </location>
</feature>
<evidence type="ECO:0000313" key="2">
    <source>
        <dbReference type="EMBL" id="MBM6941384.1"/>
    </source>
</evidence>